<organism evidence="1 3">
    <name type="scientific">Streptomyces fulvorobeus</name>
    <dbReference type="NCBI Taxonomy" id="284028"/>
    <lineage>
        <taxon>Bacteria</taxon>
        <taxon>Bacillati</taxon>
        <taxon>Actinomycetota</taxon>
        <taxon>Actinomycetes</taxon>
        <taxon>Kitasatosporales</taxon>
        <taxon>Streptomycetaceae</taxon>
        <taxon>Streptomyces</taxon>
    </lineage>
</organism>
<evidence type="ECO:0000313" key="4">
    <source>
        <dbReference type="Proteomes" id="UP000530403"/>
    </source>
</evidence>
<dbReference type="Proteomes" id="UP000530403">
    <property type="component" value="Unassembled WGS sequence"/>
</dbReference>
<proteinExistence type="predicted"/>
<reference evidence="2 4" key="2">
    <citation type="submission" date="2020-07" db="EMBL/GenBank/DDBJ databases">
        <title>Sequencing the genomes of 1000 actinobacteria strains.</title>
        <authorList>
            <person name="Klenk H.-P."/>
        </authorList>
    </citation>
    <scope>NUCLEOTIDE SEQUENCE [LARGE SCALE GENOMIC DNA]</scope>
    <source>
        <strain evidence="2 4">DSM 41455</strain>
    </source>
</reference>
<dbReference type="EMBL" id="JACCCF010000001">
    <property type="protein sequence ID" value="NYE39441.1"/>
    <property type="molecule type" value="Genomic_DNA"/>
</dbReference>
<dbReference type="RefSeq" id="WP_173310769.1">
    <property type="nucleotide sequence ID" value="NZ_BAAAUE010000008.1"/>
</dbReference>
<gene>
    <name evidence="2" type="ORF">HEB29_000452</name>
    <name evidence="1" type="ORF">Sfulv_04820</name>
</gene>
<reference evidence="1 3" key="1">
    <citation type="submission" date="2020-05" db="EMBL/GenBank/DDBJ databases">
        <title>Whole genome shotgun sequence of Streptomyces fulvorobeus NBRC 15897.</title>
        <authorList>
            <person name="Komaki H."/>
            <person name="Tamura T."/>
        </authorList>
    </citation>
    <scope>NUCLEOTIDE SEQUENCE [LARGE SCALE GENOMIC DNA]</scope>
    <source>
        <strain evidence="1 3">NBRC 15897</strain>
    </source>
</reference>
<dbReference type="EMBL" id="BLWC01000001">
    <property type="protein sequence ID" value="GFM95671.1"/>
    <property type="molecule type" value="Genomic_DNA"/>
</dbReference>
<keyword evidence="3" id="KW-1185">Reference proteome</keyword>
<evidence type="ECO:0000313" key="3">
    <source>
        <dbReference type="Proteomes" id="UP000498980"/>
    </source>
</evidence>
<sequence>MREAEFSASGVRIERWARSLTRAGSVVVKDGRVALLTSNGREIDSAPVGAVSVGRGWFPAAGSAIARLNGVRYRLTMGQRNRRHDGAAPARRLLDVLRSAGAGGGRR</sequence>
<accession>A0A7J0BZL3</accession>
<dbReference type="Proteomes" id="UP000498980">
    <property type="component" value="Unassembled WGS sequence"/>
</dbReference>
<evidence type="ECO:0000313" key="1">
    <source>
        <dbReference type="EMBL" id="GFM95671.1"/>
    </source>
</evidence>
<comment type="caution">
    <text evidence="1">The sequence shown here is derived from an EMBL/GenBank/DDBJ whole genome shotgun (WGS) entry which is preliminary data.</text>
</comment>
<evidence type="ECO:0000313" key="2">
    <source>
        <dbReference type="EMBL" id="NYE39441.1"/>
    </source>
</evidence>
<name>A0A7J0BZL3_9ACTN</name>
<protein>
    <submittedName>
        <fullName evidence="1">Uncharacterized protein</fullName>
    </submittedName>
</protein>
<dbReference type="AlphaFoldDB" id="A0A7J0BZL3"/>